<evidence type="ECO:0000256" key="8">
    <source>
        <dbReference type="RuleBase" id="RU364100"/>
    </source>
</evidence>
<comment type="similarity">
    <text evidence="1 8">Belongs to the SOS response-associated peptidase family.</text>
</comment>
<name>A0A4Y8RK74_9HYPH</name>
<gene>
    <name evidence="9" type="ORF">E3C22_10295</name>
</gene>
<dbReference type="EMBL" id="SOZD01000003">
    <property type="protein sequence ID" value="TFF22846.1"/>
    <property type="molecule type" value="Genomic_DNA"/>
</dbReference>
<dbReference type="RefSeq" id="WP_134761947.1">
    <property type="nucleotide sequence ID" value="NZ_SOZD01000003.1"/>
</dbReference>
<keyword evidence="4 8" id="KW-0378">Hydrolase</keyword>
<keyword evidence="10" id="KW-1185">Reference proteome</keyword>
<dbReference type="GO" id="GO:0006508">
    <property type="term" value="P:proteolysis"/>
    <property type="evidence" value="ECO:0007669"/>
    <property type="project" value="UniProtKB-KW"/>
</dbReference>
<sequence>MAGRFSLTASPRAVAAHFDLAGIDDFPPRPRILPTQPILIVLAGSEGRVDTYRAGRFAQLVRWGLIPGWFRGEEQLPAMFNAKAETAAENAAFRGAMRHRRCLVPASAFFRRMDGRDRDGPATTRRLAIAGEPIFAIAGLMEGYMAPDGSEIDTAAILTAPTSPEDRGLPERLPVVIAREDFGRWLDCRNFGPGDVGDLLVAPRTEALEIGAAD</sequence>
<dbReference type="OrthoDB" id="9782620at2"/>
<dbReference type="Proteomes" id="UP000298179">
    <property type="component" value="Unassembled WGS sequence"/>
</dbReference>
<keyword evidence="5" id="KW-0190">Covalent protein-DNA linkage</keyword>
<keyword evidence="3" id="KW-0227">DNA damage</keyword>
<evidence type="ECO:0000256" key="3">
    <source>
        <dbReference type="ARBA" id="ARBA00022763"/>
    </source>
</evidence>
<proteinExistence type="inferred from homology"/>
<dbReference type="GO" id="GO:0003697">
    <property type="term" value="F:single-stranded DNA binding"/>
    <property type="evidence" value="ECO:0007669"/>
    <property type="project" value="InterPro"/>
</dbReference>
<dbReference type="PANTHER" id="PTHR13604:SF0">
    <property type="entry name" value="ABASIC SITE PROCESSING PROTEIN HMCES"/>
    <property type="match status" value="1"/>
</dbReference>
<dbReference type="GO" id="GO:0016829">
    <property type="term" value="F:lyase activity"/>
    <property type="evidence" value="ECO:0007669"/>
    <property type="project" value="UniProtKB-KW"/>
</dbReference>
<evidence type="ECO:0000256" key="2">
    <source>
        <dbReference type="ARBA" id="ARBA00022670"/>
    </source>
</evidence>
<dbReference type="InterPro" id="IPR036590">
    <property type="entry name" value="SRAP-like"/>
</dbReference>
<dbReference type="SUPFAM" id="SSF143081">
    <property type="entry name" value="BB1717-like"/>
    <property type="match status" value="1"/>
</dbReference>
<dbReference type="InterPro" id="IPR003738">
    <property type="entry name" value="SRAP"/>
</dbReference>
<dbReference type="PANTHER" id="PTHR13604">
    <property type="entry name" value="DC12-RELATED"/>
    <property type="match status" value="1"/>
</dbReference>
<organism evidence="9 10">
    <name type="scientific">Jiella endophytica</name>
    <dbReference type="NCBI Taxonomy" id="2558362"/>
    <lineage>
        <taxon>Bacteria</taxon>
        <taxon>Pseudomonadati</taxon>
        <taxon>Pseudomonadota</taxon>
        <taxon>Alphaproteobacteria</taxon>
        <taxon>Hyphomicrobiales</taxon>
        <taxon>Aurantimonadaceae</taxon>
        <taxon>Jiella</taxon>
    </lineage>
</organism>
<dbReference type="EC" id="3.4.-.-" evidence="8"/>
<reference evidence="9 10" key="1">
    <citation type="submission" date="2019-03" db="EMBL/GenBank/DDBJ databases">
        <title>Jiella endophytica sp. nov., a novel endophytic bacterium isolated from root of Ficus microcarpa Linn. f.</title>
        <authorList>
            <person name="Tuo L."/>
        </authorList>
    </citation>
    <scope>NUCLEOTIDE SEQUENCE [LARGE SCALE GENOMIC DNA]</scope>
    <source>
        <strain evidence="9 10">CBS5Q-3</strain>
    </source>
</reference>
<dbReference type="AlphaFoldDB" id="A0A4Y8RK74"/>
<keyword evidence="6" id="KW-0238">DNA-binding</keyword>
<evidence type="ECO:0000256" key="5">
    <source>
        <dbReference type="ARBA" id="ARBA00023124"/>
    </source>
</evidence>
<evidence type="ECO:0000256" key="1">
    <source>
        <dbReference type="ARBA" id="ARBA00008136"/>
    </source>
</evidence>
<evidence type="ECO:0000313" key="10">
    <source>
        <dbReference type="Proteomes" id="UP000298179"/>
    </source>
</evidence>
<keyword evidence="7" id="KW-0456">Lyase</keyword>
<evidence type="ECO:0000256" key="6">
    <source>
        <dbReference type="ARBA" id="ARBA00023125"/>
    </source>
</evidence>
<comment type="caution">
    <text evidence="9">The sequence shown here is derived from an EMBL/GenBank/DDBJ whole genome shotgun (WGS) entry which is preliminary data.</text>
</comment>
<keyword evidence="2 8" id="KW-0645">Protease</keyword>
<dbReference type="Gene3D" id="3.90.1680.10">
    <property type="entry name" value="SOS response associated peptidase-like"/>
    <property type="match status" value="1"/>
</dbReference>
<protein>
    <recommendedName>
        <fullName evidence="8">Abasic site processing protein</fullName>
        <ecNumber evidence="8">3.4.-.-</ecNumber>
    </recommendedName>
</protein>
<dbReference type="Pfam" id="PF02586">
    <property type="entry name" value="SRAP"/>
    <property type="match status" value="1"/>
</dbReference>
<dbReference type="GO" id="GO:0106300">
    <property type="term" value="P:protein-DNA covalent cross-linking repair"/>
    <property type="evidence" value="ECO:0007669"/>
    <property type="project" value="InterPro"/>
</dbReference>
<evidence type="ECO:0000256" key="7">
    <source>
        <dbReference type="ARBA" id="ARBA00023239"/>
    </source>
</evidence>
<dbReference type="GO" id="GO:0008233">
    <property type="term" value="F:peptidase activity"/>
    <property type="evidence" value="ECO:0007669"/>
    <property type="project" value="UniProtKB-KW"/>
</dbReference>
<evidence type="ECO:0000313" key="9">
    <source>
        <dbReference type="EMBL" id="TFF22846.1"/>
    </source>
</evidence>
<evidence type="ECO:0000256" key="4">
    <source>
        <dbReference type="ARBA" id="ARBA00022801"/>
    </source>
</evidence>
<accession>A0A4Y8RK74</accession>